<sequence length="736" mass="83067">MDTEMATGQLCPESIGNTHHSDPEKNATTLNLQQEEKENDTLSKNSHSQDSVVKKGYASIKKEFLVQDYKPSLSAEYISSEMKLKMATNEDKTPHNTVDDKDEIEEEDLGDNEGSEPPSKKAKLKGRNKQRPRNERIDAKDKMCPAIKENRECRFGDNCKFNHDKKDFMSKKLPELEGSCYVFDKFGFCQYGITCRYASNHLADNLQNIVKDDVFEKMKGKKKFLNELGGEIRQKLWKKKYNFKRADAVVKDVQKNFRGWGDQGAGDDKSEKINSFSISSDSNKTISANDETNSNKEVESIMSQKEDQPNPDKIKTNALPAGAGSGPQTGKSEETSKRYLGCITDEEVVRIRPEESKKIDLKNKLYLAPLTTVGNLPFRRVCKGLGAEVTCGEMSLVTQLLKAKQSEWSLIKRHPCEDIFGVQVCGSYPDTMTRCAQLLTETCSVDFIDINCGCPIDLIYRKKGSVKLNSIGFIDINCGCPIDLIYRKGGGSALMGKATKLEQICRSMIGVMGSTPLTVKLRKGVFDDRNVAHQIIPRLREAGVALVTVHGRSREQRYTRLADWDYINQCATAGAPMPVFGNGDILSFEEANLHMQTHGVSGVMLARGALIKPWLFTEIKEQRHWDISASERLDILRDYTNFGLEHWGSDYQGVENTRRFLLEWLSFLHRYIPVGVLEQVPQRINERPPYYIGRNDLETLMASANCADWVKISEMLLGPVPPNFRFLPKHKANAYQ</sequence>
<feature type="compositionally biased region" description="Basic and acidic residues" evidence="19">
    <location>
        <begin position="293"/>
        <end position="315"/>
    </location>
</feature>
<evidence type="ECO:0000256" key="6">
    <source>
        <dbReference type="ARBA" id="ARBA00022723"/>
    </source>
</evidence>
<keyword evidence="11" id="KW-0520">NAD</keyword>
<dbReference type="GO" id="GO:0006397">
    <property type="term" value="P:mRNA processing"/>
    <property type="evidence" value="ECO:0007669"/>
    <property type="project" value="UniProtKB-KW"/>
</dbReference>
<dbReference type="PROSITE" id="PS01136">
    <property type="entry name" value="UPF0034"/>
    <property type="match status" value="1"/>
</dbReference>
<evidence type="ECO:0000256" key="5">
    <source>
        <dbReference type="ARBA" id="ARBA00022694"/>
    </source>
</evidence>
<evidence type="ECO:0000256" key="11">
    <source>
        <dbReference type="ARBA" id="ARBA00023027"/>
    </source>
</evidence>
<dbReference type="Gene3D" id="4.10.1000.10">
    <property type="entry name" value="Zinc finger, CCCH-type"/>
    <property type="match status" value="1"/>
</dbReference>
<feature type="domain" description="C3H1-type" evidence="20">
    <location>
        <begin position="138"/>
        <end position="166"/>
    </location>
</feature>
<keyword evidence="6 17" id="KW-0479">Metal-binding</keyword>
<keyword evidence="22" id="KW-1185">Reference proteome</keyword>
<comment type="catalytic activity">
    <reaction evidence="16">
        <text>5,6-dihydrouridine(47) in tRNA + NADP(+) = uridine(47) in tRNA + NADPH + H(+)</text>
        <dbReference type="Rhea" id="RHEA:53360"/>
        <dbReference type="Rhea" id="RHEA-COMP:13539"/>
        <dbReference type="Rhea" id="RHEA-COMP:13540"/>
        <dbReference type="ChEBI" id="CHEBI:15378"/>
        <dbReference type="ChEBI" id="CHEBI:57783"/>
        <dbReference type="ChEBI" id="CHEBI:58349"/>
        <dbReference type="ChEBI" id="CHEBI:65315"/>
        <dbReference type="ChEBI" id="CHEBI:74443"/>
        <dbReference type="EC" id="1.3.1.89"/>
    </reaction>
    <physiologicalReaction direction="right-to-left" evidence="16">
        <dbReference type="Rhea" id="RHEA:53362"/>
    </physiologicalReaction>
</comment>
<dbReference type="EC" id="1.3.1.-" evidence="18"/>
<evidence type="ECO:0000256" key="13">
    <source>
        <dbReference type="ARBA" id="ARBA00048266"/>
    </source>
</evidence>
<feature type="zinc finger region" description="C3H1-type" evidence="17">
    <location>
        <begin position="138"/>
        <end position="166"/>
    </location>
</feature>
<dbReference type="GO" id="GO:0102265">
    <property type="term" value="F:tRNA-dihydrouridine47 synthase activity"/>
    <property type="evidence" value="ECO:0007669"/>
    <property type="project" value="UniProtKB-EC"/>
</dbReference>
<evidence type="ECO:0000256" key="7">
    <source>
        <dbReference type="ARBA" id="ARBA00022771"/>
    </source>
</evidence>
<dbReference type="Pfam" id="PF25585">
    <property type="entry name" value="zf-CCCH_DUS3L"/>
    <property type="match status" value="2"/>
</dbReference>
<dbReference type="PANTHER" id="PTHR45846:SF1">
    <property type="entry name" value="TRNA-DIHYDROURIDINE(47) SYNTHASE [NAD(P)(+)]-LIKE"/>
    <property type="match status" value="1"/>
</dbReference>
<comment type="function">
    <text evidence="12">Catalyzes the synthesis of dihydrouridine, a modified base, in various RNAs, such as tRNAs, mRNAs and some long non-coding RNAs (lncRNAs). Mainly modifies the uridine in position 47 (U47) in the D-loop of most cytoplasmic tRNAs. Also able to mediate the formation of dihydrouridine in some mRNAs, thereby regulating their translation.</text>
</comment>
<dbReference type="GO" id="GO:0008270">
    <property type="term" value="F:zinc ion binding"/>
    <property type="evidence" value="ECO:0007669"/>
    <property type="project" value="UniProtKB-KW"/>
</dbReference>
<dbReference type="EMBL" id="JAWDGP010004927">
    <property type="protein sequence ID" value="KAK3761063.1"/>
    <property type="molecule type" value="Genomic_DNA"/>
</dbReference>
<keyword evidence="10 18" id="KW-0560">Oxidoreductase</keyword>
<evidence type="ECO:0000256" key="8">
    <source>
        <dbReference type="ARBA" id="ARBA00022833"/>
    </source>
</evidence>
<keyword evidence="4" id="KW-0507">mRNA processing</keyword>
<keyword evidence="3 18" id="KW-0288">FMN</keyword>
<dbReference type="GO" id="GO:0050660">
    <property type="term" value="F:flavin adenine dinucleotide binding"/>
    <property type="evidence" value="ECO:0007669"/>
    <property type="project" value="UniProtKB-UniRule"/>
</dbReference>
<comment type="cofactor">
    <cofactor evidence="1 18">
        <name>FMN</name>
        <dbReference type="ChEBI" id="CHEBI:58210"/>
    </cofactor>
</comment>
<dbReference type="Pfam" id="PF01207">
    <property type="entry name" value="Dus"/>
    <property type="match status" value="2"/>
</dbReference>
<proteinExistence type="inferred from homology"/>
<dbReference type="GO" id="GO:0003723">
    <property type="term" value="F:RNA binding"/>
    <property type="evidence" value="ECO:0007669"/>
    <property type="project" value="TreeGrafter"/>
</dbReference>
<evidence type="ECO:0000256" key="10">
    <source>
        <dbReference type="ARBA" id="ARBA00023002"/>
    </source>
</evidence>
<keyword evidence="7 17" id="KW-0863">Zinc-finger</keyword>
<evidence type="ECO:0000256" key="15">
    <source>
        <dbReference type="ARBA" id="ARBA00049447"/>
    </source>
</evidence>
<dbReference type="Proteomes" id="UP001283361">
    <property type="component" value="Unassembled WGS sequence"/>
</dbReference>
<evidence type="ECO:0000256" key="9">
    <source>
        <dbReference type="ARBA" id="ARBA00022857"/>
    </source>
</evidence>
<dbReference type="PROSITE" id="PS50103">
    <property type="entry name" value="ZF_C3H1"/>
    <property type="match status" value="1"/>
</dbReference>
<evidence type="ECO:0000256" key="12">
    <source>
        <dbReference type="ARBA" id="ARBA00045365"/>
    </source>
</evidence>
<comment type="catalytic activity">
    <reaction evidence="15">
        <text>a 5,6-dihydrouridine in mRNA + NADP(+) = a uridine in mRNA + NADPH + H(+)</text>
        <dbReference type="Rhea" id="RHEA:69855"/>
        <dbReference type="Rhea" id="RHEA-COMP:14658"/>
        <dbReference type="Rhea" id="RHEA-COMP:17789"/>
        <dbReference type="ChEBI" id="CHEBI:15378"/>
        <dbReference type="ChEBI" id="CHEBI:57783"/>
        <dbReference type="ChEBI" id="CHEBI:58349"/>
        <dbReference type="ChEBI" id="CHEBI:65315"/>
        <dbReference type="ChEBI" id="CHEBI:74443"/>
    </reaction>
    <physiologicalReaction direction="right-to-left" evidence="15">
        <dbReference type="Rhea" id="RHEA:69857"/>
    </physiologicalReaction>
</comment>
<feature type="region of interest" description="Disordered" evidence="19">
    <location>
        <begin position="88"/>
        <end position="138"/>
    </location>
</feature>
<dbReference type="SUPFAM" id="SSF90229">
    <property type="entry name" value="CCCH zinc finger"/>
    <property type="match status" value="1"/>
</dbReference>
<evidence type="ECO:0000256" key="19">
    <source>
        <dbReference type="SAM" id="MobiDB-lite"/>
    </source>
</evidence>
<dbReference type="InterPro" id="IPR018517">
    <property type="entry name" value="tRNA_hU_synthase_CS"/>
</dbReference>
<dbReference type="InterPro" id="IPR036855">
    <property type="entry name" value="Znf_CCCH_sf"/>
</dbReference>
<evidence type="ECO:0000313" key="21">
    <source>
        <dbReference type="EMBL" id="KAK3761063.1"/>
    </source>
</evidence>
<feature type="compositionally biased region" description="Acidic residues" evidence="19">
    <location>
        <begin position="100"/>
        <end position="114"/>
    </location>
</feature>
<comment type="catalytic activity">
    <reaction evidence="14">
        <text>a 5,6-dihydrouridine in mRNA + NAD(+) = a uridine in mRNA + NADH + H(+)</text>
        <dbReference type="Rhea" id="RHEA:69851"/>
        <dbReference type="Rhea" id="RHEA-COMP:14658"/>
        <dbReference type="Rhea" id="RHEA-COMP:17789"/>
        <dbReference type="ChEBI" id="CHEBI:15378"/>
        <dbReference type="ChEBI" id="CHEBI:57540"/>
        <dbReference type="ChEBI" id="CHEBI:57945"/>
        <dbReference type="ChEBI" id="CHEBI:65315"/>
        <dbReference type="ChEBI" id="CHEBI:74443"/>
    </reaction>
    <physiologicalReaction direction="right-to-left" evidence="14">
        <dbReference type="Rhea" id="RHEA:69853"/>
    </physiologicalReaction>
</comment>
<keyword evidence="5 18" id="KW-0819">tRNA processing</keyword>
<reference evidence="21" key="1">
    <citation type="journal article" date="2023" name="G3 (Bethesda)">
        <title>A reference genome for the long-term kleptoplast-retaining sea slug Elysia crispata morphotype clarki.</title>
        <authorList>
            <person name="Eastman K.E."/>
            <person name="Pendleton A.L."/>
            <person name="Shaikh M.A."/>
            <person name="Suttiyut T."/>
            <person name="Ogas R."/>
            <person name="Tomko P."/>
            <person name="Gavelis G."/>
            <person name="Widhalm J.R."/>
            <person name="Wisecaver J.H."/>
        </authorList>
    </citation>
    <scope>NUCLEOTIDE SEQUENCE</scope>
    <source>
        <strain evidence="21">ECLA1</strain>
    </source>
</reference>
<evidence type="ECO:0000259" key="20">
    <source>
        <dbReference type="PROSITE" id="PS50103"/>
    </source>
</evidence>
<dbReference type="InterPro" id="IPR000571">
    <property type="entry name" value="Znf_CCCH"/>
</dbReference>
<evidence type="ECO:0000313" key="22">
    <source>
        <dbReference type="Proteomes" id="UP001283361"/>
    </source>
</evidence>
<feature type="compositionally biased region" description="Basic residues" evidence="19">
    <location>
        <begin position="120"/>
        <end position="131"/>
    </location>
</feature>
<dbReference type="CDD" id="cd02801">
    <property type="entry name" value="DUS_like_FMN"/>
    <property type="match status" value="1"/>
</dbReference>
<feature type="compositionally biased region" description="Polar residues" evidence="19">
    <location>
        <begin position="273"/>
        <end position="292"/>
    </location>
</feature>
<organism evidence="21 22">
    <name type="scientific">Elysia crispata</name>
    <name type="common">lettuce slug</name>
    <dbReference type="NCBI Taxonomy" id="231223"/>
    <lineage>
        <taxon>Eukaryota</taxon>
        <taxon>Metazoa</taxon>
        <taxon>Spiralia</taxon>
        <taxon>Lophotrochozoa</taxon>
        <taxon>Mollusca</taxon>
        <taxon>Gastropoda</taxon>
        <taxon>Heterobranchia</taxon>
        <taxon>Euthyneura</taxon>
        <taxon>Panpulmonata</taxon>
        <taxon>Sacoglossa</taxon>
        <taxon>Placobranchoidea</taxon>
        <taxon>Plakobranchidae</taxon>
        <taxon>Elysia</taxon>
    </lineage>
</organism>
<evidence type="ECO:0000256" key="4">
    <source>
        <dbReference type="ARBA" id="ARBA00022664"/>
    </source>
</evidence>
<evidence type="ECO:0000256" key="16">
    <source>
        <dbReference type="ARBA" id="ARBA00049513"/>
    </source>
</evidence>
<feature type="region of interest" description="Disordered" evidence="19">
    <location>
        <begin position="1"/>
        <end position="26"/>
    </location>
</feature>
<comment type="catalytic activity">
    <reaction evidence="13">
        <text>5,6-dihydrouridine(47) in tRNA + NAD(+) = uridine(47) in tRNA + NADH + H(+)</text>
        <dbReference type="Rhea" id="RHEA:53364"/>
        <dbReference type="Rhea" id="RHEA-COMP:13539"/>
        <dbReference type="Rhea" id="RHEA-COMP:13540"/>
        <dbReference type="ChEBI" id="CHEBI:15378"/>
        <dbReference type="ChEBI" id="CHEBI:57540"/>
        <dbReference type="ChEBI" id="CHEBI:57945"/>
        <dbReference type="ChEBI" id="CHEBI:65315"/>
        <dbReference type="ChEBI" id="CHEBI:74443"/>
        <dbReference type="EC" id="1.3.1.89"/>
    </reaction>
    <physiologicalReaction direction="right-to-left" evidence="13">
        <dbReference type="Rhea" id="RHEA:53366"/>
    </physiologicalReaction>
</comment>
<dbReference type="Gene3D" id="3.20.20.70">
    <property type="entry name" value="Aldolase class I"/>
    <property type="match status" value="2"/>
</dbReference>
<evidence type="ECO:0000256" key="18">
    <source>
        <dbReference type="RuleBase" id="RU291113"/>
    </source>
</evidence>
<dbReference type="AlphaFoldDB" id="A0AAE0Z195"/>
<dbReference type="SUPFAM" id="SSF51395">
    <property type="entry name" value="FMN-linked oxidoreductases"/>
    <property type="match status" value="2"/>
</dbReference>
<dbReference type="PANTHER" id="PTHR45846">
    <property type="entry name" value="TRNA-DIHYDROURIDINE(47) SYNTHASE [NAD(P)(+)]-LIKE"/>
    <property type="match status" value="1"/>
</dbReference>
<keyword evidence="2 18" id="KW-0285">Flavoprotein</keyword>
<evidence type="ECO:0000256" key="1">
    <source>
        <dbReference type="ARBA" id="ARBA00001917"/>
    </source>
</evidence>
<dbReference type="InterPro" id="IPR013785">
    <property type="entry name" value="Aldolase_TIM"/>
</dbReference>
<feature type="compositionally biased region" description="Basic and acidic residues" evidence="19">
    <location>
        <begin position="88"/>
        <end position="99"/>
    </location>
</feature>
<protein>
    <recommendedName>
        <fullName evidence="18">tRNA-dihydrouridine(47) synthase [NAD(P)(+)]</fullName>
        <ecNumber evidence="18">1.3.1.-</ecNumber>
    </recommendedName>
    <alternativeName>
        <fullName evidence="18">tRNA-dihydrouridine synthase 3</fullName>
    </alternativeName>
</protein>
<gene>
    <name evidence="21" type="ORF">RRG08_022468</name>
</gene>
<keyword evidence="8 17" id="KW-0862">Zinc</keyword>
<name>A0AAE0Z195_9GAST</name>
<evidence type="ECO:0000256" key="3">
    <source>
        <dbReference type="ARBA" id="ARBA00022643"/>
    </source>
</evidence>
<comment type="caution">
    <text evidence="21">The sequence shown here is derived from an EMBL/GenBank/DDBJ whole genome shotgun (WGS) entry which is preliminary data.</text>
</comment>
<evidence type="ECO:0000256" key="2">
    <source>
        <dbReference type="ARBA" id="ARBA00022630"/>
    </source>
</evidence>
<evidence type="ECO:0000256" key="17">
    <source>
        <dbReference type="PROSITE-ProRule" id="PRU00723"/>
    </source>
</evidence>
<keyword evidence="9" id="KW-0521">NADP</keyword>
<dbReference type="InterPro" id="IPR035587">
    <property type="entry name" value="DUS-like_FMN-bd"/>
</dbReference>
<accession>A0AAE0Z195</accession>
<evidence type="ECO:0000256" key="14">
    <source>
        <dbReference type="ARBA" id="ARBA00048342"/>
    </source>
</evidence>
<comment type="similarity">
    <text evidence="18">Belongs to the dus family. Dus3 subfamily.</text>
</comment>
<feature type="region of interest" description="Disordered" evidence="19">
    <location>
        <begin position="260"/>
        <end position="337"/>
    </location>
</feature>